<dbReference type="Proteomes" id="UP000466307">
    <property type="component" value="Unassembled WGS sequence"/>
</dbReference>
<sequence>MNTVFDDVDEPARAALIAAVRRESDGLPWEVARRQWDVVDTDYDDDCTGVCVCGQTGLGWLYTITNREAGSMLYPIGSDCIAHFAVDVMVETARDLAELERLRLWVASGVPLDLKTHLSRRRLRVLFERGLVARDDYEMLRASYNRRRPLTVDEHVSAERVLREGIAPALGGDPEAEIVDNPLYVNGHRDVFARGVAVPPAGATSAYVIGHADGARLRMDVDGTFAA</sequence>
<accession>A0A7K3LQ81</accession>
<dbReference type="RefSeq" id="WP_157079392.1">
    <property type="nucleotide sequence ID" value="NZ_JAADZU010000037.1"/>
</dbReference>
<evidence type="ECO:0000313" key="2">
    <source>
        <dbReference type="Proteomes" id="UP000466307"/>
    </source>
</evidence>
<gene>
    <name evidence="1" type="ORF">GYA93_12510</name>
</gene>
<name>A0A7K3LQ81_9ACTN</name>
<dbReference type="AlphaFoldDB" id="A0A7K3LQ81"/>
<organism evidence="1 2">
    <name type="scientific">Gordonia desulfuricans</name>
    <dbReference type="NCBI Taxonomy" id="89051"/>
    <lineage>
        <taxon>Bacteria</taxon>
        <taxon>Bacillati</taxon>
        <taxon>Actinomycetota</taxon>
        <taxon>Actinomycetes</taxon>
        <taxon>Mycobacteriales</taxon>
        <taxon>Gordoniaceae</taxon>
        <taxon>Gordonia</taxon>
    </lineage>
</organism>
<evidence type="ECO:0000313" key="1">
    <source>
        <dbReference type="EMBL" id="NDK90393.1"/>
    </source>
</evidence>
<proteinExistence type="predicted"/>
<protein>
    <submittedName>
        <fullName evidence="1">Uncharacterized protein</fullName>
    </submittedName>
</protein>
<reference evidence="1 2" key="1">
    <citation type="submission" date="2020-01" db="EMBL/GenBank/DDBJ databases">
        <title>Investigation of new actinobacteria for the biodesulphurisation of diesel fuel.</title>
        <authorList>
            <person name="Athi Narayanan S.M."/>
        </authorList>
    </citation>
    <scope>NUCLEOTIDE SEQUENCE [LARGE SCALE GENOMIC DNA]</scope>
    <source>
        <strain evidence="1 2">213E</strain>
    </source>
</reference>
<keyword evidence="2" id="KW-1185">Reference proteome</keyword>
<dbReference type="EMBL" id="JAADZU010000037">
    <property type="protein sequence ID" value="NDK90393.1"/>
    <property type="molecule type" value="Genomic_DNA"/>
</dbReference>
<comment type="caution">
    <text evidence="1">The sequence shown here is derived from an EMBL/GenBank/DDBJ whole genome shotgun (WGS) entry which is preliminary data.</text>
</comment>